<evidence type="ECO:0000256" key="3">
    <source>
        <dbReference type="ARBA" id="ARBA00022452"/>
    </source>
</evidence>
<feature type="chain" id="PRO_5045086520" evidence="10">
    <location>
        <begin position="23"/>
        <end position="773"/>
    </location>
</feature>
<evidence type="ECO:0000256" key="7">
    <source>
        <dbReference type="ARBA" id="ARBA00023237"/>
    </source>
</evidence>
<accession>A0ABR7UQA7</accession>
<dbReference type="InterPro" id="IPR036942">
    <property type="entry name" value="Beta-barrel_TonB_sf"/>
</dbReference>
<dbReference type="Pfam" id="PF07715">
    <property type="entry name" value="Plug"/>
    <property type="match status" value="1"/>
</dbReference>
<evidence type="ECO:0000256" key="9">
    <source>
        <dbReference type="RuleBase" id="RU003357"/>
    </source>
</evidence>
<evidence type="ECO:0000256" key="1">
    <source>
        <dbReference type="ARBA" id="ARBA00004571"/>
    </source>
</evidence>
<keyword evidence="2 8" id="KW-0813">Transport</keyword>
<dbReference type="Gene3D" id="2.40.170.20">
    <property type="entry name" value="TonB-dependent receptor, beta-barrel domain"/>
    <property type="match status" value="1"/>
</dbReference>
<dbReference type="PANTHER" id="PTHR30069:SF42">
    <property type="entry name" value="FERRIC AEROBACTIN RECEPTOR"/>
    <property type="match status" value="1"/>
</dbReference>
<dbReference type="InterPro" id="IPR000531">
    <property type="entry name" value="Beta-barrel_TonB"/>
</dbReference>
<keyword evidence="13" id="KW-0675">Receptor</keyword>
<keyword evidence="3 8" id="KW-1134">Transmembrane beta strand</keyword>
<evidence type="ECO:0000259" key="11">
    <source>
        <dbReference type="Pfam" id="PF00593"/>
    </source>
</evidence>
<evidence type="ECO:0000256" key="5">
    <source>
        <dbReference type="ARBA" id="ARBA00023077"/>
    </source>
</evidence>
<dbReference type="Proteomes" id="UP000661715">
    <property type="component" value="Unassembled WGS sequence"/>
</dbReference>
<gene>
    <name evidence="13" type="ORF">B6A10_07585</name>
</gene>
<evidence type="ECO:0000256" key="10">
    <source>
        <dbReference type="SAM" id="SignalP"/>
    </source>
</evidence>
<keyword evidence="10" id="KW-0732">Signal</keyword>
<sequence length="773" mass="85085">MKMTFKSLVSLTFFFITSIISAQTLKIRVENNSGKAIENATISSGNIVLSKTNSDGEAQISASKIIKGNILVTAYNYAETLYSFTNINTQETTVIQLEKEENKLQEIVITAGRKKENISTIPSSVTILNQRDIQNQTNISTNLSSVLGNLVPGLGTTTNKATNAGQTLRGRQVLVLIDGIPQSTPLMNGQRDIRTIDANAIERIEVIKGATSIYGNGSGGGIINYITKKSPKSDSFHGNTTIGTTFNPIHSSETFGYRLSQFFNGKRDKFSFVAGGSYDYTALQRDAKGKPLGQTDGLSNSDQINLFAKLNYAITDHTSINLLSNFYNSTQHAKYISQTGVYGVTPTIGVPGEDPGQNAGTPYNYNLMLSFSKDNLFQNTQLDVAAYLNSFRSMNRYVASASAWYGPGQTMINSDKKGIRINFNTPFSIGNIPTEITYGLDLLNDVTYQDLVDGRVYIPKMDMTNIAPYAQLKLDILENLIFKGGIRYENATVRVKDYNTIATGANGAGSIFVKGGDIPYNATMFNAGLRFNKYDWFNPFISFSQGFAINELGRILRRADENTIDNLETDPIITNNYEIGFSSRISNINLSAAYYISTSKLGANLVDVGGYLVAQREPETVKGYEISLDYRILEELKIGGNYSFVEGKAKFDDGSKVYLNGSRIAPAKATAFINYKPTEKTNVQVSWVNTGCRNRFEPASNGKYKNSEGPISTVNLLNLSANYAFNSKWSISLGVENLLNNYYYPTVSQYRALDAEYVLGSGMTSSLNLHYNF</sequence>
<evidence type="ECO:0000256" key="6">
    <source>
        <dbReference type="ARBA" id="ARBA00023136"/>
    </source>
</evidence>
<evidence type="ECO:0000256" key="4">
    <source>
        <dbReference type="ARBA" id="ARBA00022692"/>
    </source>
</evidence>
<evidence type="ECO:0000256" key="8">
    <source>
        <dbReference type="PROSITE-ProRule" id="PRU01360"/>
    </source>
</evidence>
<keyword evidence="7 8" id="KW-0998">Cell outer membrane</keyword>
<dbReference type="Pfam" id="PF00593">
    <property type="entry name" value="TonB_dep_Rec_b-barrel"/>
    <property type="match status" value="1"/>
</dbReference>
<dbReference type="InterPro" id="IPR039426">
    <property type="entry name" value="TonB-dep_rcpt-like"/>
</dbReference>
<comment type="subcellular location">
    <subcellularLocation>
        <location evidence="1 8">Cell outer membrane</location>
        <topology evidence="1 8">Multi-pass membrane protein</topology>
    </subcellularLocation>
</comment>
<name>A0ABR7UQA7_9FLAO</name>
<dbReference type="CDD" id="cd01347">
    <property type="entry name" value="ligand_gated_channel"/>
    <property type="match status" value="1"/>
</dbReference>
<comment type="caution">
    <text evidence="13">The sequence shown here is derived from an EMBL/GenBank/DDBJ whole genome shotgun (WGS) entry which is preliminary data.</text>
</comment>
<evidence type="ECO:0000256" key="2">
    <source>
        <dbReference type="ARBA" id="ARBA00022448"/>
    </source>
</evidence>
<dbReference type="PANTHER" id="PTHR30069">
    <property type="entry name" value="TONB-DEPENDENT OUTER MEMBRANE RECEPTOR"/>
    <property type="match status" value="1"/>
</dbReference>
<evidence type="ECO:0000313" key="14">
    <source>
        <dbReference type="Proteomes" id="UP000661715"/>
    </source>
</evidence>
<protein>
    <submittedName>
        <fullName evidence="13">Ferric aerobactin receptor</fullName>
    </submittedName>
</protein>
<feature type="signal peptide" evidence="10">
    <location>
        <begin position="1"/>
        <end position="22"/>
    </location>
</feature>
<keyword evidence="6 8" id="KW-0472">Membrane</keyword>
<dbReference type="SUPFAM" id="SSF56935">
    <property type="entry name" value="Porins"/>
    <property type="match status" value="1"/>
</dbReference>
<dbReference type="InterPro" id="IPR037066">
    <property type="entry name" value="Plug_dom_sf"/>
</dbReference>
<feature type="domain" description="TonB-dependent receptor plug" evidence="12">
    <location>
        <begin position="119"/>
        <end position="222"/>
    </location>
</feature>
<comment type="similarity">
    <text evidence="8 9">Belongs to the TonB-dependent receptor family.</text>
</comment>
<organism evidence="13 14">
    <name type="scientific">Flavobacterium pokkalii</name>
    <dbReference type="NCBI Taxonomy" id="1940408"/>
    <lineage>
        <taxon>Bacteria</taxon>
        <taxon>Pseudomonadati</taxon>
        <taxon>Bacteroidota</taxon>
        <taxon>Flavobacteriia</taxon>
        <taxon>Flavobacteriales</taxon>
        <taxon>Flavobacteriaceae</taxon>
        <taxon>Flavobacterium</taxon>
    </lineage>
</organism>
<dbReference type="PROSITE" id="PS52016">
    <property type="entry name" value="TONB_DEPENDENT_REC_3"/>
    <property type="match status" value="1"/>
</dbReference>
<dbReference type="InterPro" id="IPR012910">
    <property type="entry name" value="Plug_dom"/>
</dbReference>
<keyword evidence="14" id="KW-1185">Reference proteome</keyword>
<feature type="domain" description="TonB-dependent receptor-like beta-barrel" evidence="11">
    <location>
        <begin position="321"/>
        <end position="738"/>
    </location>
</feature>
<evidence type="ECO:0000259" key="12">
    <source>
        <dbReference type="Pfam" id="PF07715"/>
    </source>
</evidence>
<keyword evidence="4 8" id="KW-0812">Transmembrane</keyword>
<proteinExistence type="inferred from homology"/>
<dbReference type="Gene3D" id="2.170.130.10">
    <property type="entry name" value="TonB-dependent receptor, plug domain"/>
    <property type="match status" value="1"/>
</dbReference>
<evidence type="ECO:0000313" key="13">
    <source>
        <dbReference type="EMBL" id="MBD0725036.1"/>
    </source>
</evidence>
<dbReference type="EMBL" id="NASZ01000009">
    <property type="protein sequence ID" value="MBD0725036.1"/>
    <property type="molecule type" value="Genomic_DNA"/>
</dbReference>
<keyword evidence="5 9" id="KW-0798">TonB box</keyword>
<reference evidence="13 14" key="1">
    <citation type="journal article" date="2020" name="Microbiol. Res.">
        <title>Flavobacterium pokkalii sp. nov., a novel plant growth promoting native rhizobacteria isolated from pokkali rice grown in coastal saline affected agricultural regions of southern India, Kerala.</title>
        <authorList>
            <person name="Menon R.R."/>
            <person name="Kumari S."/>
            <person name="Viver T."/>
            <person name="Rameshkumar N."/>
        </authorList>
    </citation>
    <scope>NUCLEOTIDE SEQUENCE [LARGE SCALE GENOMIC DNA]</scope>
    <source>
        <strain evidence="13 14">L1I52</strain>
    </source>
</reference>